<feature type="signal peptide" evidence="3">
    <location>
        <begin position="1"/>
        <end position="26"/>
    </location>
</feature>
<proteinExistence type="inferred from homology"/>
<evidence type="ECO:0000259" key="4">
    <source>
        <dbReference type="Pfam" id="PF00135"/>
    </source>
</evidence>
<dbReference type="AlphaFoldDB" id="A0A8E2FA23"/>
<comment type="similarity">
    <text evidence="1 3">Belongs to the type-B carboxylesterase/lipase family.</text>
</comment>
<dbReference type="PROSITE" id="PS00122">
    <property type="entry name" value="CARBOXYLESTERASE_B_1"/>
    <property type="match status" value="1"/>
</dbReference>
<keyword evidence="6" id="KW-1185">Reference proteome</keyword>
<keyword evidence="2 3" id="KW-0378">Hydrolase</keyword>
<feature type="non-terminal residue" evidence="5">
    <location>
        <position position="508"/>
    </location>
</feature>
<dbReference type="InterPro" id="IPR019819">
    <property type="entry name" value="Carboxylesterase_B_CS"/>
</dbReference>
<dbReference type="GO" id="GO:0016787">
    <property type="term" value="F:hydrolase activity"/>
    <property type="evidence" value="ECO:0007669"/>
    <property type="project" value="UniProtKB-KW"/>
</dbReference>
<dbReference type="PROSITE" id="PS00941">
    <property type="entry name" value="CARBOXYLESTERASE_B_2"/>
    <property type="match status" value="1"/>
</dbReference>
<evidence type="ECO:0000256" key="3">
    <source>
        <dbReference type="RuleBase" id="RU361235"/>
    </source>
</evidence>
<evidence type="ECO:0000256" key="1">
    <source>
        <dbReference type="ARBA" id="ARBA00005964"/>
    </source>
</evidence>
<dbReference type="InterPro" id="IPR002018">
    <property type="entry name" value="CarbesteraseB"/>
</dbReference>
<feature type="domain" description="Carboxylesterase type B" evidence="4">
    <location>
        <begin position="67"/>
        <end position="486"/>
    </location>
</feature>
<dbReference type="PANTHER" id="PTHR11559">
    <property type="entry name" value="CARBOXYLESTERASE"/>
    <property type="match status" value="1"/>
</dbReference>
<dbReference type="InterPro" id="IPR029058">
    <property type="entry name" value="AB_hydrolase_fold"/>
</dbReference>
<name>A0A8E2FA23_9PEZI</name>
<dbReference type="Gene3D" id="3.40.50.1820">
    <property type="entry name" value="alpha/beta hydrolase"/>
    <property type="match status" value="1"/>
</dbReference>
<evidence type="ECO:0000313" key="5">
    <source>
        <dbReference type="EMBL" id="OCL13206.1"/>
    </source>
</evidence>
<dbReference type="Pfam" id="PF00135">
    <property type="entry name" value="COesterase"/>
    <property type="match status" value="1"/>
</dbReference>
<evidence type="ECO:0000313" key="6">
    <source>
        <dbReference type="Proteomes" id="UP000250140"/>
    </source>
</evidence>
<dbReference type="OrthoDB" id="408631at2759"/>
<dbReference type="EMBL" id="KV748765">
    <property type="protein sequence ID" value="OCL13206.1"/>
    <property type="molecule type" value="Genomic_DNA"/>
</dbReference>
<dbReference type="InterPro" id="IPR019826">
    <property type="entry name" value="Carboxylesterase_B_AS"/>
</dbReference>
<dbReference type="EC" id="3.1.1.-" evidence="3"/>
<accession>A0A8E2FA23</accession>
<dbReference type="InterPro" id="IPR050309">
    <property type="entry name" value="Type-B_Carboxylest/Lipase"/>
</dbReference>
<protein>
    <recommendedName>
        <fullName evidence="3">Carboxylic ester hydrolase</fullName>
        <ecNumber evidence="3">3.1.1.-</ecNumber>
    </recommendedName>
</protein>
<reference evidence="5 6" key="1">
    <citation type="journal article" date="2016" name="Nat. Commun.">
        <title>Ectomycorrhizal ecology is imprinted in the genome of the dominant symbiotic fungus Cenococcum geophilum.</title>
        <authorList>
            <consortium name="DOE Joint Genome Institute"/>
            <person name="Peter M."/>
            <person name="Kohler A."/>
            <person name="Ohm R.A."/>
            <person name="Kuo A."/>
            <person name="Krutzmann J."/>
            <person name="Morin E."/>
            <person name="Arend M."/>
            <person name="Barry K.W."/>
            <person name="Binder M."/>
            <person name="Choi C."/>
            <person name="Clum A."/>
            <person name="Copeland A."/>
            <person name="Grisel N."/>
            <person name="Haridas S."/>
            <person name="Kipfer T."/>
            <person name="LaButti K."/>
            <person name="Lindquist E."/>
            <person name="Lipzen A."/>
            <person name="Maire R."/>
            <person name="Meier B."/>
            <person name="Mihaltcheva S."/>
            <person name="Molinier V."/>
            <person name="Murat C."/>
            <person name="Poggeler S."/>
            <person name="Quandt C.A."/>
            <person name="Sperisen C."/>
            <person name="Tritt A."/>
            <person name="Tisserant E."/>
            <person name="Crous P.W."/>
            <person name="Henrissat B."/>
            <person name="Nehls U."/>
            <person name="Egli S."/>
            <person name="Spatafora J.W."/>
            <person name="Grigoriev I.V."/>
            <person name="Martin F.M."/>
        </authorList>
    </citation>
    <scope>NUCLEOTIDE SEQUENCE [LARGE SCALE GENOMIC DNA]</scope>
    <source>
        <strain evidence="5 6">CBS 207.34</strain>
    </source>
</reference>
<gene>
    <name evidence="5" type="ORF">AOQ84DRAFT_310927</name>
</gene>
<sequence>MYFPFMKKAIGSFISIFLLHAQAIQAFPQAKPFESLKRRANQGPLSTTNPLQVDFGYNIYEGVANSSTGLNTFKGIRYAAPPIGSLRWQAPQSPAYNRSNVLSAATLGPACPQSPLAEPGVTFAPGDEDCLFLNVYAPANASNLPVLVWIHGGGYGEGSGSQDLSAIINANGNSFIGVTIQYRLGAFGFLASDEVFRNGVVNAGILDQHFALQWVQSYIELFGGNASHVTISGESAGGGSVMLQTMAYGGTQGTSLFVNAIAASPYLPMQYGYKDWVPSQSYYAFAIAAGCPSTTAYGSSSQTIFECLVSKDTLTLQKASFNISASGIYGTWGFLPVTDGTFIQQLPTQQLLQKKVNGLRIMAGNNAEEGALFTPPNISTEDDLIAWLKLSFPLFSNDDIAKLLYYYPSSNSSDMAGMLEYATSGNGGATALNVSQVASGQQQRADNIYAETTFVCPSYWLAEAFSGQGRTSYKYQYSIPNAYHSADVAGYFGPPTPNQSPDFVLAFQ</sequence>
<dbReference type="SUPFAM" id="SSF53474">
    <property type="entry name" value="alpha/beta-Hydrolases"/>
    <property type="match status" value="1"/>
</dbReference>
<organism evidence="5 6">
    <name type="scientific">Glonium stellatum</name>
    <dbReference type="NCBI Taxonomy" id="574774"/>
    <lineage>
        <taxon>Eukaryota</taxon>
        <taxon>Fungi</taxon>
        <taxon>Dikarya</taxon>
        <taxon>Ascomycota</taxon>
        <taxon>Pezizomycotina</taxon>
        <taxon>Dothideomycetes</taxon>
        <taxon>Pleosporomycetidae</taxon>
        <taxon>Gloniales</taxon>
        <taxon>Gloniaceae</taxon>
        <taxon>Glonium</taxon>
    </lineage>
</organism>
<dbReference type="Proteomes" id="UP000250140">
    <property type="component" value="Unassembled WGS sequence"/>
</dbReference>
<evidence type="ECO:0000256" key="2">
    <source>
        <dbReference type="ARBA" id="ARBA00022801"/>
    </source>
</evidence>
<feature type="chain" id="PRO_5034731641" description="Carboxylic ester hydrolase" evidence="3">
    <location>
        <begin position="27"/>
        <end position="508"/>
    </location>
</feature>
<keyword evidence="3" id="KW-0732">Signal</keyword>